<dbReference type="SFLD" id="SFLDG01129">
    <property type="entry name" value="C1.5:_HAD__Beta-PGM__Phosphata"/>
    <property type="match status" value="1"/>
</dbReference>
<protein>
    <submittedName>
        <fullName evidence="4">HAD family hydrolase</fullName>
        <ecNumber evidence="4">3.1.3.-</ecNumber>
    </submittedName>
</protein>
<dbReference type="SUPFAM" id="SSF56784">
    <property type="entry name" value="HAD-like"/>
    <property type="match status" value="1"/>
</dbReference>
<evidence type="ECO:0000313" key="5">
    <source>
        <dbReference type="Proteomes" id="UP001589693"/>
    </source>
</evidence>
<evidence type="ECO:0000256" key="1">
    <source>
        <dbReference type="ARBA" id="ARBA00001946"/>
    </source>
</evidence>
<dbReference type="PRINTS" id="PR00413">
    <property type="entry name" value="HADHALOGNASE"/>
</dbReference>
<dbReference type="EMBL" id="JBHLZU010000026">
    <property type="protein sequence ID" value="MFB9908006.1"/>
    <property type="molecule type" value="Genomic_DNA"/>
</dbReference>
<reference evidence="4 5" key="1">
    <citation type="submission" date="2024-09" db="EMBL/GenBank/DDBJ databases">
        <authorList>
            <person name="Sun Q."/>
            <person name="Mori K."/>
        </authorList>
    </citation>
    <scope>NUCLEOTIDE SEQUENCE [LARGE SCALE GENOMIC DNA]</scope>
    <source>
        <strain evidence="4 5">TBRC 7907</strain>
    </source>
</reference>
<dbReference type="InterPro" id="IPR051400">
    <property type="entry name" value="HAD-like_hydrolase"/>
</dbReference>
<gene>
    <name evidence="4" type="ORF">ACFFQA_29075</name>
</gene>
<dbReference type="Proteomes" id="UP001589693">
    <property type="component" value="Unassembled WGS sequence"/>
</dbReference>
<comment type="cofactor">
    <cofactor evidence="1">
        <name>Mg(2+)</name>
        <dbReference type="ChEBI" id="CHEBI:18420"/>
    </cofactor>
</comment>
<sequence>MTSALAPIASSEKVGQIRAVCFDIDDTLVDYVTSSRRGLAALVGHDDAWPLWERVTEMQLARYLAGEVDYETMRRERTRAFFAELGVELADSELEEREELRVAAMRAAWEVYEDVWPCLDWLRAAGLRIAAITNASGPLQRMKIADLGLAEVFDHVIIAGELGVAKPDPAIFHTASVALGLPPEQVMHVGDRLDVDAVGARDAGMHGVWLDRGDTHAEVPQGVLAIATLDELPEALVCDVAPVGT</sequence>
<dbReference type="RefSeq" id="WP_377859162.1">
    <property type="nucleotide sequence ID" value="NZ_JBHLZU010000026.1"/>
</dbReference>
<dbReference type="GO" id="GO:0016787">
    <property type="term" value="F:hydrolase activity"/>
    <property type="evidence" value="ECO:0007669"/>
    <property type="project" value="UniProtKB-KW"/>
</dbReference>
<evidence type="ECO:0000313" key="4">
    <source>
        <dbReference type="EMBL" id="MFB9908006.1"/>
    </source>
</evidence>
<dbReference type="NCBIfam" id="TIGR01549">
    <property type="entry name" value="HAD-SF-IA-v1"/>
    <property type="match status" value="1"/>
</dbReference>
<organism evidence="4 5">
    <name type="scientific">Allokutzneria oryzae</name>
    <dbReference type="NCBI Taxonomy" id="1378989"/>
    <lineage>
        <taxon>Bacteria</taxon>
        <taxon>Bacillati</taxon>
        <taxon>Actinomycetota</taxon>
        <taxon>Actinomycetes</taxon>
        <taxon>Pseudonocardiales</taxon>
        <taxon>Pseudonocardiaceae</taxon>
        <taxon>Allokutzneria</taxon>
    </lineage>
</organism>
<evidence type="ECO:0000256" key="2">
    <source>
        <dbReference type="ARBA" id="ARBA00022801"/>
    </source>
</evidence>
<keyword evidence="2 4" id="KW-0378">Hydrolase</keyword>
<dbReference type="PANTHER" id="PTHR46470:SF4">
    <property type="entry name" value="5-AMINO-6-(5-PHOSPHO-D-RIBITYLAMINO)URACIL PHOSPHATASE YIGB"/>
    <property type="match status" value="1"/>
</dbReference>
<dbReference type="Gene3D" id="1.20.120.710">
    <property type="entry name" value="Haloacid dehalogenase hydrolase-like domain"/>
    <property type="match status" value="1"/>
</dbReference>
<dbReference type="EC" id="3.1.3.-" evidence="4"/>
<dbReference type="PANTHER" id="PTHR46470">
    <property type="entry name" value="N-ACYLNEURAMINATE-9-PHOSPHATASE"/>
    <property type="match status" value="1"/>
</dbReference>
<dbReference type="InterPro" id="IPR036412">
    <property type="entry name" value="HAD-like_sf"/>
</dbReference>
<keyword evidence="3" id="KW-0460">Magnesium</keyword>
<dbReference type="SFLD" id="SFLDS00003">
    <property type="entry name" value="Haloacid_Dehalogenase"/>
    <property type="match status" value="1"/>
</dbReference>
<dbReference type="InterPro" id="IPR023214">
    <property type="entry name" value="HAD_sf"/>
</dbReference>
<dbReference type="NCBIfam" id="TIGR01509">
    <property type="entry name" value="HAD-SF-IA-v3"/>
    <property type="match status" value="1"/>
</dbReference>
<name>A0ABV6A4E3_9PSEU</name>
<proteinExistence type="predicted"/>
<dbReference type="Gene3D" id="3.40.50.1000">
    <property type="entry name" value="HAD superfamily/HAD-like"/>
    <property type="match status" value="1"/>
</dbReference>
<comment type="caution">
    <text evidence="4">The sequence shown here is derived from an EMBL/GenBank/DDBJ whole genome shotgun (WGS) entry which is preliminary data.</text>
</comment>
<keyword evidence="5" id="KW-1185">Reference proteome</keyword>
<dbReference type="InterPro" id="IPR006439">
    <property type="entry name" value="HAD-SF_hydro_IA"/>
</dbReference>
<evidence type="ECO:0000256" key="3">
    <source>
        <dbReference type="ARBA" id="ARBA00022842"/>
    </source>
</evidence>
<dbReference type="Pfam" id="PF00702">
    <property type="entry name" value="Hydrolase"/>
    <property type="match status" value="1"/>
</dbReference>
<accession>A0ABV6A4E3</accession>